<keyword evidence="3" id="KW-1185">Reference proteome</keyword>
<dbReference type="AlphaFoldDB" id="A0A2H3K6R0"/>
<protein>
    <submittedName>
        <fullName evidence="2">Uncharacterized protein</fullName>
    </submittedName>
</protein>
<reference evidence="2 3" key="1">
    <citation type="journal article" date="2012" name="Science">
        <title>The Paleozoic origin of enzymatic lignin decomposition reconstructed from 31 fungal genomes.</title>
        <authorList>
            <person name="Floudas D."/>
            <person name="Binder M."/>
            <person name="Riley R."/>
            <person name="Barry K."/>
            <person name="Blanchette R.A."/>
            <person name="Henrissat B."/>
            <person name="Martinez A.T."/>
            <person name="Otillar R."/>
            <person name="Spatafora J.W."/>
            <person name="Yadav J.S."/>
            <person name="Aerts A."/>
            <person name="Benoit I."/>
            <person name="Boyd A."/>
            <person name="Carlson A."/>
            <person name="Copeland A."/>
            <person name="Coutinho P.M."/>
            <person name="de Vries R.P."/>
            <person name="Ferreira P."/>
            <person name="Findley K."/>
            <person name="Foster B."/>
            <person name="Gaskell J."/>
            <person name="Glotzer D."/>
            <person name="Gorecki P."/>
            <person name="Heitman J."/>
            <person name="Hesse C."/>
            <person name="Hori C."/>
            <person name="Igarashi K."/>
            <person name="Jurgens J.A."/>
            <person name="Kallen N."/>
            <person name="Kersten P."/>
            <person name="Kohler A."/>
            <person name="Kuees U."/>
            <person name="Kumar T.K.A."/>
            <person name="Kuo A."/>
            <person name="LaButti K."/>
            <person name="Larrondo L.F."/>
            <person name="Lindquist E."/>
            <person name="Ling A."/>
            <person name="Lombard V."/>
            <person name="Lucas S."/>
            <person name="Lundell T."/>
            <person name="Martin R."/>
            <person name="McLaughlin D.J."/>
            <person name="Morgenstern I."/>
            <person name="Morin E."/>
            <person name="Murat C."/>
            <person name="Nagy L.G."/>
            <person name="Nolan M."/>
            <person name="Ohm R.A."/>
            <person name="Patyshakuliyeva A."/>
            <person name="Rokas A."/>
            <person name="Ruiz-Duenas F.J."/>
            <person name="Sabat G."/>
            <person name="Salamov A."/>
            <person name="Samejima M."/>
            <person name="Schmutz J."/>
            <person name="Slot J.C."/>
            <person name="St John F."/>
            <person name="Stenlid J."/>
            <person name="Sun H."/>
            <person name="Sun S."/>
            <person name="Syed K."/>
            <person name="Tsang A."/>
            <person name="Wiebenga A."/>
            <person name="Young D."/>
            <person name="Pisabarro A."/>
            <person name="Eastwood D.C."/>
            <person name="Martin F."/>
            <person name="Cullen D."/>
            <person name="Grigoriev I.V."/>
            <person name="Hibbett D.S."/>
        </authorList>
    </citation>
    <scope>NUCLEOTIDE SEQUENCE [LARGE SCALE GENOMIC DNA]</scope>
    <source>
        <strain evidence="2 3">MD-104</strain>
    </source>
</reference>
<feature type="compositionally biased region" description="Basic residues" evidence="1">
    <location>
        <begin position="80"/>
        <end position="92"/>
    </location>
</feature>
<gene>
    <name evidence="2" type="ORF">WOLCODRAFT_154796</name>
</gene>
<accession>A0A2H3K6R0</accession>
<dbReference type="Proteomes" id="UP000218811">
    <property type="component" value="Unassembled WGS sequence"/>
</dbReference>
<feature type="compositionally biased region" description="Low complexity" evidence="1">
    <location>
        <begin position="147"/>
        <end position="168"/>
    </location>
</feature>
<feature type="compositionally biased region" description="Low complexity" evidence="1">
    <location>
        <begin position="64"/>
        <end position="73"/>
    </location>
</feature>
<feature type="compositionally biased region" description="Polar residues" evidence="1">
    <location>
        <begin position="122"/>
        <end position="136"/>
    </location>
</feature>
<evidence type="ECO:0000256" key="1">
    <source>
        <dbReference type="SAM" id="MobiDB-lite"/>
    </source>
</evidence>
<evidence type="ECO:0000313" key="2">
    <source>
        <dbReference type="EMBL" id="PCH44754.1"/>
    </source>
</evidence>
<name>A0A2H3K6R0_WOLCO</name>
<dbReference type="EMBL" id="KB468168">
    <property type="protein sequence ID" value="PCH44754.1"/>
    <property type="molecule type" value="Genomic_DNA"/>
</dbReference>
<organism evidence="2 3">
    <name type="scientific">Wolfiporia cocos (strain MD-104)</name>
    <name type="common">Brown rot fungus</name>
    <dbReference type="NCBI Taxonomy" id="742152"/>
    <lineage>
        <taxon>Eukaryota</taxon>
        <taxon>Fungi</taxon>
        <taxon>Dikarya</taxon>
        <taxon>Basidiomycota</taxon>
        <taxon>Agaricomycotina</taxon>
        <taxon>Agaricomycetes</taxon>
        <taxon>Polyporales</taxon>
        <taxon>Phaeolaceae</taxon>
        <taxon>Wolfiporia</taxon>
    </lineage>
</organism>
<evidence type="ECO:0000313" key="3">
    <source>
        <dbReference type="Proteomes" id="UP000218811"/>
    </source>
</evidence>
<feature type="region of interest" description="Disordered" evidence="1">
    <location>
        <begin position="1"/>
        <end position="175"/>
    </location>
</feature>
<sequence>MRTSPQRQQAPPLHNRQKGKAGPGIGSNSGAARYTNRAPPVGRVKQDAQSTRHQKARQEEPGQNTPTPSTSATNPPPPRASHRPLKVNRSHQKPSAPASATAHSGGQGRQANPAKPKRQTRRPSTSQGQNGQSMHTDPSREAQQKQTTTAAAHATTTTTGHATRTPDTTYKEARC</sequence>
<proteinExistence type="predicted"/>